<dbReference type="InterPro" id="IPR027417">
    <property type="entry name" value="P-loop_NTPase"/>
</dbReference>
<dbReference type="GO" id="GO:0016887">
    <property type="term" value="F:ATP hydrolysis activity"/>
    <property type="evidence" value="ECO:0007669"/>
    <property type="project" value="InterPro"/>
</dbReference>
<evidence type="ECO:0000313" key="4">
    <source>
        <dbReference type="Proteomes" id="UP001241110"/>
    </source>
</evidence>
<dbReference type="Pfam" id="PF00004">
    <property type="entry name" value="AAA"/>
    <property type="match status" value="1"/>
</dbReference>
<dbReference type="SMART" id="SM00382">
    <property type="entry name" value="AAA"/>
    <property type="match status" value="1"/>
</dbReference>
<dbReference type="EMBL" id="JASJOS010000019">
    <property type="protein sequence ID" value="MDJ1485259.1"/>
    <property type="molecule type" value="Genomic_DNA"/>
</dbReference>
<feature type="domain" description="AAA+ ATPase" evidence="2">
    <location>
        <begin position="175"/>
        <end position="298"/>
    </location>
</feature>
<dbReference type="InterPro" id="IPR050747">
    <property type="entry name" value="Mitochondrial_chaperone_BCS1"/>
</dbReference>
<reference evidence="3" key="1">
    <citation type="submission" date="2023-05" db="EMBL/GenBank/DDBJ databases">
        <authorList>
            <person name="Zhang X."/>
        </authorList>
    </citation>
    <scope>NUCLEOTIDE SEQUENCE</scope>
    <source>
        <strain evidence="3">YF14B1</strain>
    </source>
</reference>
<organism evidence="3 4">
    <name type="scientific">Xanthocytophaga flava</name>
    <dbReference type="NCBI Taxonomy" id="3048013"/>
    <lineage>
        <taxon>Bacteria</taxon>
        <taxon>Pseudomonadati</taxon>
        <taxon>Bacteroidota</taxon>
        <taxon>Cytophagia</taxon>
        <taxon>Cytophagales</taxon>
        <taxon>Rhodocytophagaceae</taxon>
        <taxon>Xanthocytophaga</taxon>
    </lineage>
</organism>
<proteinExistence type="inferred from homology"/>
<protein>
    <submittedName>
        <fullName evidence="3">AAA family ATPase</fullName>
    </submittedName>
</protein>
<dbReference type="InterPro" id="IPR003959">
    <property type="entry name" value="ATPase_AAA_core"/>
</dbReference>
<dbReference type="InterPro" id="IPR003593">
    <property type="entry name" value="AAA+_ATPase"/>
</dbReference>
<dbReference type="AlphaFoldDB" id="A0AAE3QYU0"/>
<comment type="caution">
    <text evidence="3">The sequence shown here is derived from an EMBL/GenBank/DDBJ whole genome shotgun (WGS) entry which is preliminary data.</text>
</comment>
<dbReference type="PANTHER" id="PTHR23070">
    <property type="entry name" value="BCS1 AAA-TYPE ATPASE"/>
    <property type="match status" value="1"/>
</dbReference>
<dbReference type="SUPFAM" id="SSF52540">
    <property type="entry name" value="P-loop containing nucleoside triphosphate hydrolases"/>
    <property type="match status" value="1"/>
</dbReference>
<dbReference type="Proteomes" id="UP001241110">
    <property type="component" value="Unassembled WGS sequence"/>
</dbReference>
<name>A0AAE3QYU0_9BACT</name>
<evidence type="ECO:0000313" key="3">
    <source>
        <dbReference type="EMBL" id="MDJ1485259.1"/>
    </source>
</evidence>
<evidence type="ECO:0000256" key="1">
    <source>
        <dbReference type="ARBA" id="ARBA00007448"/>
    </source>
</evidence>
<dbReference type="Gene3D" id="3.40.50.300">
    <property type="entry name" value="P-loop containing nucleotide triphosphate hydrolases"/>
    <property type="match status" value="1"/>
</dbReference>
<sequence length="352" mass="40715">MQVKIQDTDNVFGNRYLESRTFFLHTFQKIPCIIWLNQINVEKAYAYIQEKYKDLIQDTFQYSGFNHQKKKVEHSETFIVLSTKCIVELYNNYCKVLYLTENQEVAHQLVQELSKFKEVEKKSEFEINIIVRGSYGLELKSMEVKKTRLNLGLYYEDDFQEIDEHIRKRLNKQKDKGIVLLHGLPGTGKTTYLRYLIGKLKKKVIFVSPDVATNIVNPELIDMLIDNPDCVLIIEDAENVIKDRQADSNSAVSNLLNLTDGLLADCLNVQIICTFNSALSVVDNALLREGRLIAKYEFNKLSVEKSRALSEHLGYNRLISEPMTIAEITNPQAKKFRSKEPFRVIGFQREAV</sequence>
<dbReference type="RefSeq" id="WP_313987569.1">
    <property type="nucleotide sequence ID" value="NZ_JASJOS010000019.1"/>
</dbReference>
<evidence type="ECO:0000259" key="2">
    <source>
        <dbReference type="SMART" id="SM00382"/>
    </source>
</evidence>
<accession>A0AAE3QYU0</accession>
<dbReference type="GO" id="GO:0005524">
    <property type="term" value="F:ATP binding"/>
    <property type="evidence" value="ECO:0007669"/>
    <property type="project" value="InterPro"/>
</dbReference>
<comment type="similarity">
    <text evidence="1">Belongs to the AAA ATPase family. BCS1 subfamily.</text>
</comment>
<gene>
    <name evidence="3" type="ORF">QNI16_32510</name>
</gene>